<comment type="caution">
    <text evidence="1">The sequence shown here is derived from an EMBL/GenBank/DDBJ whole genome shotgun (WGS) entry which is preliminary data.</text>
</comment>
<name>A0ABS9E372_9PROT</name>
<dbReference type="SMART" id="SM00671">
    <property type="entry name" value="SEL1"/>
    <property type="match status" value="1"/>
</dbReference>
<sequence length="199" mass="22910">MQISDLRSEPDLTMVNEAYRMRSTDRIKSFLALECFAAKGSKASLLYISDMFARGIELDDIHERAKRWNELAKAAHLSKASLFFGKGFDRIGDYSSAFDAFSWGATDGYAPSIYRLASMYLLGEYVKKDYRKARELLEIAAKMGNVWAKKDLAHVLLFNNFGILGKLQGVCVFFNLFYYQIDILMRKTRNIPLDEKYFQ</sequence>
<dbReference type="EMBL" id="JAKGBZ010000039">
    <property type="protein sequence ID" value="MCF3948102.1"/>
    <property type="molecule type" value="Genomic_DNA"/>
</dbReference>
<accession>A0ABS9E372</accession>
<dbReference type="Pfam" id="PF08238">
    <property type="entry name" value="Sel1"/>
    <property type="match status" value="1"/>
</dbReference>
<keyword evidence="2" id="KW-1185">Reference proteome</keyword>
<reference evidence="1 2" key="1">
    <citation type="submission" date="2022-01" db="EMBL/GenBank/DDBJ databases">
        <authorList>
            <person name="Won M."/>
            <person name="Kim S.-J."/>
            <person name="Kwon S.-W."/>
        </authorList>
    </citation>
    <scope>NUCLEOTIDE SEQUENCE [LARGE SCALE GENOMIC DNA]</scope>
    <source>
        <strain evidence="1 2">KCTC 23505</strain>
    </source>
</reference>
<proteinExistence type="predicted"/>
<dbReference type="SUPFAM" id="SSF81901">
    <property type="entry name" value="HCP-like"/>
    <property type="match status" value="1"/>
</dbReference>
<dbReference type="Gene3D" id="1.25.40.10">
    <property type="entry name" value="Tetratricopeptide repeat domain"/>
    <property type="match status" value="1"/>
</dbReference>
<gene>
    <name evidence="1" type="ORF">L2A60_15610</name>
</gene>
<evidence type="ECO:0000313" key="2">
    <source>
        <dbReference type="Proteomes" id="UP001521209"/>
    </source>
</evidence>
<dbReference type="InterPro" id="IPR011990">
    <property type="entry name" value="TPR-like_helical_dom_sf"/>
</dbReference>
<evidence type="ECO:0008006" key="3">
    <source>
        <dbReference type="Google" id="ProtNLM"/>
    </source>
</evidence>
<evidence type="ECO:0000313" key="1">
    <source>
        <dbReference type="EMBL" id="MCF3948102.1"/>
    </source>
</evidence>
<dbReference type="InterPro" id="IPR006597">
    <property type="entry name" value="Sel1-like"/>
</dbReference>
<organism evidence="1 2">
    <name type="scientific">Acidiphilium iwatense</name>
    <dbReference type="NCBI Taxonomy" id="768198"/>
    <lineage>
        <taxon>Bacteria</taxon>
        <taxon>Pseudomonadati</taxon>
        <taxon>Pseudomonadota</taxon>
        <taxon>Alphaproteobacteria</taxon>
        <taxon>Acetobacterales</taxon>
        <taxon>Acidocellaceae</taxon>
        <taxon>Acidiphilium</taxon>
    </lineage>
</organism>
<protein>
    <recommendedName>
        <fullName evidence="3">Sel1 repeat family protein</fullName>
    </recommendedName>
</protein>
<dbReference type="Proteomes" id="UP001521209">
    <property type="component" value="Unassembled WGS sequence"/>
</dbReference>